<evidence type="ECO:0000313" key="3">
    <source>
        <dbReference type="Proteomes" id="UP000078292"/>
    </source>
</evidence>
<dbReference type="RefSeq" id="WP_043056066.1">
    <property type="nucleotide sequence ID" value="NZ_LXEY01000007.1"/>
</dbReference>
<accession>A0A1B7M2T1</accession>
<sequence length="232" mass="24087">MSRRLLAIISSAVLAIIAGVLVFNYVNRADARAMSDLSPAQVLVVTDTVPTGTAAAELPDYVSVEELPASTIAPDAVQSLDDVAGLVTVSELYPGEQVLSTRFVSPGQDAAPEVPAGHHEVTIQLPTTRVIGGYLAAGDTVGLFVSSDQETRLLLHKVLVTNVQGGAVMEITDDGAATEQPAAESLMVTLAVDAADAPLVVNAAEFHGVWLSLEPADAPDSSTTIDREDLFG</sequence>
<feature type="domain" description="Flp pilus assembly protein RcpC/CpaB" evidence="1">
    <location>
        <begin position="113"/>
        <end position="213"/>
    </location>
</feature>
<dbReference type="OrthoDB" id="5182178at2"/>
<comment type="caution">
    <text evidence="2">The sequence shown here is derived from an EMBL/GenBank/DDBJ whole genome shotgun (WGS) entry which is preliminary data.</text>
</comment>
<protein>
    <recommendedName>
        <fullName evidence="1">Flp pilus assembly protein RcpC/CpaB domain-containing protein</fullName>
    </recommendedName>
</protein>
<keyword evidence="3" id="KW-1185">Reference proteome</keyword>
<reference evidence="2 3" key="1">
    <citation type="submission" date="2016-04" db="EMBL/GenBank/DDBJ databases">
        <title>First whole genome shotgun sequence of the bacterium Enteractinococcus sp. strain UASWS1574.</title>
        <authorList>
            <person name="Crovadore J."/>
            <person name="Chablais R."/>
            <person name="Lefort F."/>
        </authorList>
    </citation>
    <scope>NUCLEOTIDE SEQUENCE [LARGE SCALE GENOMIC DNA]</scope>
    <source>
        <strain evidence="2 3">UASWS1574</strain>
    </source>
</reference>
<dbReference type="Pfam" id="PF16976">
    <property type="entry name" value="RcpC"/>
    <property type="match status" value="1"/>
</dbReference>
<organism evidence="2 3">
    <name type="scientific">Enteractinococcus helveticum</name>
    <dbReference type="NCBI Taxonomy" id="1837282"/>
    <lineage>
        <taxon>Bacteria</taxon>
        <taxon>Bacillati</taxon>
        <taxon>Actinomycetota</taxon>
        <taxon>Actinomycetes</taxon>
        <taxon>Micrococcales</taxon>
        <taxon>Micrococcaceae</taxon>
    </lineage>
</organism>
<name>A0A1B7M2T1_9MICC</name>
<dbReference type="AlphaFoldDB" id="A0A1B7M2T1"/>
<dbReference type="InterPro" id="IPR031571">
    <property type="entry name" value="RcpC_dom"/>
</dbReference>
<dbReference type="STRING" id="1837282.A6F49_04255"/>
<proteinExistence type="predicted"/>
<dbReference type="Proteomes" id="UP000078292">
    <property type="component" value="Unassembled WGS sequence"/>
</dbReference>
<dbReference type="EMBL" id="LXEY01000007">
    <property type="protein sequence ID" value="OAV62875.1"/>
    <property type="molecule type" value="Genomic_DNA"/>
</dbReference>
<dbReference type="CDD" id="cd11614">
    <property type="entry name" value="SAF_CpaB_FlgA_like"/>
    <property type="match status" value="1"/>
</dbReference>
<evidence type="ECO:0000313" key="2">
    <source>
        <dbReference type="EMBL" id="OAV62875.1"/>
    </source>
</evidence>
<evidence type="ECO:0000259" key="1">
    <source>
        <dbReference type="Pfam" id="PF16976"/>
    </source>
</evidence>
<gene>
    <name evidence="2" type="ORF">A6F49_04255</name>
</gene>